<comment type="catalytic activity">
    <reaction evidence="5">
        <text>UDP-N-acetyl-alpha-D-mannosamine + N-acetyl-alpha-D-glucosaminyl-di-trans,octa-cis-undecaprenyl diphosphate = N-acetyl-beta-D-mannosaminyl-(1-&gt;4)-N-acetyl-alpha-D-glucosaminyl di-trans,octa-cis-undecaprenyl diphosphate + UDP + H(+)</text>
        <dbReference type="Rhea" id="RHEA:16053"/>
        <dbReference type="ChEBI" id="CHEBI:15378"/>
        <dbReference type="ChEBI" id="CHEBI:58223"/>
        <dbReference type="ChEBI" id="CHEBI:62959"/>
        <dbReference type="ChEBI" id="CHEBI:68623"/>
        <dbReference type="ChEBI" id="CHEBI:132210"/>
        <dbReference type="EC" id="2.4.1.187"/>
    </reaction>
</comment>
<organism evidence="6 7">
    <name type="scientific">Acetoanaerobium pronyense</name>
    <dbReference type="NCBI Taxonomy" id="1482736"/>
    <lineage>
        <taxon>Bacteria</taxon>
        <taxon>Bacillati</taxon>
        <taxon>Bacillota</taxon>
        <taxon>Clostridia</taxon>
        <taxon>Peptostreptococcales</taxon>
        <taxon>Filifactoraceae</taxon>
        <taxon>Acetoanaerobium</taxon>
    </lineage>
</organism>
<dbReference type="PANTHER" id="PTHR34136:SF1">
    <property type="entry name" value="UDP-N-ACETYL-D-MANNOSAMINURONIC ACID TRANSFERASE"/>
    <property type="match status" value="1"/>
</dbReference>
<evidence type="ECO:0000256" key="2">
    <source>
        <dbReference type="ARBA" id="ARBA00022679"/>
    </source>
</evidence>
<evidence type="ECO:0000313" key="6">
    <source>
        <dbReference type="EMBL" id="MBP2027968.1"/>
    </source>
</evidence>
<dbReference type="EC" id="2.4.1.187" evidence="5"/>
<keyword evidence="4 5" id="KW-0961">Cell wall biogenesis/degradation</keyword>
<protein>
    <recommendedName>
        <fullName evidence="5">N-acetylglucosaminyldiphosphoundecaprenol N-acetyl-beta-D-mannosaminyltransferase</fullName>
        <ecNumber evidence="5">2.4.1.187</ecNumber>
    </recommendedName>
    <alternativeName>
        <fullName evidence="5">N-acetylmannosaminyltransferase</fullName>
    </alternativeName>
    <alternativeName>
        <fullName evidence="5">UDP-N-acetylmannosamine transferase</fullName>
    </alternativeName>
    <alternativeName>
        <fullName evidence="5">UDP-N-acetylmannosamine:N-acetylglucosaminyl pyrophosphorylundecaprenol N-acetylmannosaminyltransferase</fullName>
    </alternativeName>
</protein>
<proteinExistence type="inferred from homology"/>
<comment type="pathway">
    <text evidence="5">Cell wall biogenesis; teichoic acid biosynthesis.</text>
</comment>
<comment type="caution">
    <text evidence="6">The sequence shown here is derived from an EMBL/GenBank/DDBJ whole genome shotgun (WGS) entry which is preliminary data.</text>
</comment>
<evidence type="ECO:0000256" key="4">
    <source>
        <dbReference type="ARBA" id="ARBA00023316"/>
    </source>
</evidence>
<evidence type="ECO:0000256" key="1">
    <source>
        <dbReference type="ARBA" id="ARBA00022676"/>
    </source>
</evidence>
<reference evidence="6 7" key="1">
    <citation type="submission" date="2021-03" db="EMBL/GenBank/DDBJ databases">
        <title>Genomic Encyclopedia of Type Strains, Phase IV (KMG-IV): sequencing the most valuable type-strain genomes for metagenomic binning, comparative biology and taxonomic classification.</title>
        <authorList>
            <person name="Goeker M."/>
        </authorList>
    </citation>
    <scope>NUCLEOTIDE SEQUENCE [LARGE SCALE GENOMIC DNA]</scope>
    <source>
        <strain evidence="6 7">DSM 27512</strain>
    </source>
</reference>
<accession>A0ABS4KJN2</accession>
<dbReference type="CDD" id="cd06533">
    <property type="entry name" value="Glyco_transf_WecG_TagA"/>
    <property type="match status" value="1"/>
</dbReference>
<keyword evidence="1 5" id="KW-0328">Glycosyltransferase</keyword>
<dbReference type="Proteomes" id="UP001314903">
    <property type="component" value="Unassembled WGS sequence"/>
</dbReference>
<keyword evidence="2 5" id="KW-0808">Transferase</keyword>
<dbReference type="EMBL" id="JAGGLI010000019">
    <property type="protein sequence ID" value="MBP2027968.1"/>
    <property type="molecule type" value="Genomic_DNA"/>
</dbReference>
<dbReference type="GO" id="GO:0047244">
    <property type="term" value="F:N-acetylglucosaminyldiphosphoundecaprenol N-acetyl-beta-D-mannosaminyltransferase activity"/>
    <property type="evidence" value="ECO:0007669"/>
    <property type="project" value="UniProtKB-EC"/>
</dbReference>
<keyword evidence="3 5" id="KW-0777">Teichoic acid biosynthesis</keyword>
<dbReference type="RefSeq" id="WP_209661028.1">
    <property type="nucleotide sequence ID" value="NZ_JAGGLI010000019.1"/>
</dbReference>
<dbReference type="PANTHER" id="PTHR34136">
    <property type="match status" value="1"/>
</dbReference>
<evidence type="ECO:0000256" key="5">
    <source>
        <dbReference type="HAMAP-Rule" id="MF_02070"/>
    </source>
</evidence>
<evidence type="ECO:0000256" key="3">
    <source>
        <dbReference type="ARBA" id="ARBA00022944"/>
    </source>
</evidence>
<name>A0ABS4KJN2_9FIRM</name>
<dbReference type="HAMAP" id="MF_02070">
    <property type="entry name" value="TagA_TarA"/>
    <property type="match status" value="1"/>
</dbReference>
<dbReference type="InterPro" id="IPR034714">
    <property type="entry name" value="TagA_TarA"/>
</dbReference>
<comment type="function">
    <text evidence="5">Catalyzes the conversion of GlcNAc-PP-undecaprenol into ManNAc-GlcNAc-PP-undecaprenol, the first committed lipid intermediate in the de novo synthesis of teichoic acid.</text>
</comment>
<dbReference type="NCBIfam" id="TIGR00696">
    <property type="entry name" value="wecG_tagA_cpsF"/>
    <property type="match status" value="1"/>
</dbReference>
<sequence length="255" mass="28552">MDKIKILGVPIDRVTMREAVARTVEALSNDKKFFIVTPNSEIVFHANKDKKLHTIIEKADMVVPDGIGLVIGSKIVGKPLNERVTGIDLMENLLKYADESGKSIYLIGGKEGVAQEAGFNIKEKYKNLKIAGTHHGYFKGSHTGHPNSKEETLAIEHLNAANPDIVFVALGAPRQEFFIDSNIEKMNGKVFMGVGGSLDVYSGKVNRAPKIYQNLGLEWLYRLIQEPWRFKRMSALPLFLIYVLLKRDKSINRSD</sequence>
<dbReference type="InterPro" id="IPR004629">
    <property type="entry name" value="WecG_TagA_CpsF"/>
</dbReference>
<comment type="similarity">
    <text evidence="5">Belongs to the glycosyltransferase 26 family. TagA/TarA subfamily.</text>
</comment>
<evidence type="ECO:0000313" key="7">
    <source>
        <dbReference type="Proteomes" id="UP001314903"/>
    </source>
</evidence>
<keyword evidence="7" id="KW-1185">Reference proteome</keyword>
<dbReference type="Pfam" id="PF03808">
    <property type="entry name" value="Glyco_tran_WecG"/>
    <property type="match status" value="1"/>
</dbReference>
<gene>
    <name evidence="6" type="ORF">J2Z35_001767</name>
</gene>